<evidence type="ECO:0000313" key="3">
    <source>
        <dbReference type="EMBL" id="UOQ86664.1"/>
    </source>
</evidence>
<dbReference type="PANTHER" id="PTHR42760">
    <property type="entry name" value="SHORT-CHAIN DEHYDROGENASES/REDUCTASES FAMILY MEMBER"/>
    <property type="match status" value="1"/>
</dbReference>
<organism evidence="3 4">
    <name type="scientific">Gracilibacillus salinarum</name>
    <dbReference type="NCBI Taxonomy" id="2932255"/>
    <lineage>
        <taxon>Bacteria</taxon>
        <taxon>Bacillati</taxon>
        <taxon>Bacillota</taxon>
        <taxon>Bacilli</taxon>
        <taxon>Bacillales</taxon>
        <taxon>Bacillaceae</taxon>
        <taxon>Gracilibacillus</taxon>
    </lineage>
</organism>
<dbReference type="Gene3D" id="3.40.50.720">
    <property type="entry name" value="NAD(P)-binding Rossmann-like Domain"/>
    <property type="match status" value="1"/>
</dbReference>
<name>A0ABY4GQW8_9BACI</name>
<dbReference type="SUPFAM" id="SSF51735">
    <property type="entry name" value="NAD(P)-binding Rossmann-fold domains"/>
    <property type="match status" value="1"/>
</dbReference>
<dbReference type="PROSITE" id="PS00061">
    <property type="entry name" value="ADH_SHORT"/>
    <property type="match status" value="1"/>
</dbReference>
<sequence>MRYQNKVVLVTGGANGIGAAIVQAYLAEGAQVIIADTQVPSDKQAVFIKTDVSKMDEVERLFTHIRQHYQRLDILINNAGVSKFKDFFTIGIEDWENVINTNLRGAFFCAQQAAQIMKEQSIAGSLIQIASTRAFMSEANTECYSVSKGGLFSLTHALAMTLQDDHITSNAISPGWIQTEDYHALRDIDHQQHPSKRVGKPEDVARACLFLTDPSNTFINGENLMIDGGMTRKMIYEH</sequence>
<accession>A0ABY4GQW8</accession>
<dbReference type="Pfam" id="PF13561">
    <property type="entry name" value="adh_short_C2"/>
    <property type="match status" value="1"/>
</dbReference>
<dbReference type="PRINTS" id="PR00081">
    <property type="entry name" value="GDHRDH"/>
</dbReference>
<evidence type="ECO:0000256" key="2">
    <source>
        <dbReference type="ARBA" id="ARBA00023002"/>
    </source>
</evidence>
<gene>
    <name evidence="3" type="ORF">MUN87_07175</name>
</gene>
<evidence type="ECO:0000313" key="4">
    <source>
        <dbReference type="Proteomes" id="UP000831537"/>
    </source>
</evidence>
<dbReference type="PRINTS" id="PR00080">
    <property type="entry name" value="SDRFAMILY"/>
</dbReference>
<dbReference type="InterPro" id="IPR036291">
    <property type="entry name" value="NAD(P)-bd_dom_sf"/>
</dbReference>
<dbReference type="InterPro" id="IPR020904">
    <property type="entry name" value="Sc_DH/Rdtase_CS"/>
</dbReference>
<keyword evidence="2" id="KW-0560">Oxidoreductase</keyword>
<dbReference type="InterPro" id="IPR002347">
    <property type="entry name" value="SDR_fam"/>
</dbReference>
<keyword evidence="4" id="KW-1185">Reference proteome</keyword>
<dbReference type="RefSeq" id="WP_244747028.1">
    <property type="nucleotide sequence ID" value="NZ_CP095071.1"/>
</dbReference>
<dbReference type="EMBL" id="CP095071">
    <property type="protein sequence ID" value="UOQ86664.1"/>
    <property type="molecule type" value="Genomic_DNA"/>
</dbReference>
<reference evidence="3 4" key="1">
    <citation type="submission" date="2022-04" db="EMBL/GenBank/DDBJ databases">
        <title>Gracilibacillus sp. isolated from saltern.</title>
        <authorList>
            <person name="Won M."/>
            <person name="Lee C.-M."/>
            <person name="Woen H.-Y."/>
            <person name="Kwon S.-W."/>
        </authorList>
    </citation>
    <scope>NUCLEOTIDE SEQUENCE [LARGE SCALE GENOMIC DNA]</scope>
    <source>
        <strain evidence="3 4">SSPM10-3</strain>
    </source>
</reference>
<evidence type="ECO:0000256" key="1">
    <source>
        <dbReference type="ARBA" id="ARBA00006484"/>
    </source>
</evidence>
<proteinExistence type="inferred from homology"/>
<dbReference type="Proteomes" id="UP000831537">
    <property type="component" value="Chromosome"/>
</dbReference>
<protein>
    <submittedName>
        <fullName evidence="3">SDR family oxidoreductase</fullName>
    </submittedName>
</protein>
<dbReference type="PANTHER" id="PTHR42760:SF133">
    <property type="entry name" value="3-OXOACYL-[ACYL-CARRIER-PROTEIN] REDUCTASE"/>
    <property type="match status" value="1"/>
</dbReference>
<comment type="similarity">
    <text evidence="1">Belongs to the short-chain dehydrogenases/reductases (SDR) family.</text>
</comment>